<dbReference type="SUPFAM" id="SSF46785">
    <property type="entry name" value="Winged helix' DNA-binding domain"/>
    <property type="match status" value="1"/>
</dbReference>
<name>A0A3P8VRL1_CYNSE</name>
<accession>A0A3P8VRL1</accession>
<comment type="similarity">
    <text evidence="2 5">Belongs to the HSF family.</text>
</comment>
<sequence>MEAGLTVLPENINPSTFPAKLWRLVNNPASTAICWDHLGKAIVINQERFESQILSSTSSPNLDNTGSFKTTNFCSFVRQLNLYGFKKISPINAHVSLWENQLQCLICPQGGAVIITYCT</sequence>
<dbReference type="GO" id="GO:0043565">
    <property type="term" value="F:sequence-specific DNA binding"/>
    <property type="evidence" value="ECO:0007669"/>
    <property type="project" value="InterPro"/>
</dbReference>
<feature type="domain" description="HSF-type DNA-binding" evidence="6">
    <location>
        <begin position="13"/>
        <end position="109"/>
    </location>
</feature>
<organism evidence="7 8">
    <name type="scientific">Cynoglossus semilaevis</name>
    <name type="common">Tongue sole</name>
    <dbReference type="NCBI Taxonomy" id="244447"/>
    <lineage>
        <taxon>Eukaryota</taxon>
        <taxon>Metazoa</taxon>
        <taxon>Chordata</taxon>
        <taxon>Craniata</taxon>
        <taxon>Vertebrata</taxon>
        <taxon>Euteleostomi</taxon>
        <taxon>Actinopterygii</taxon>
        <taxon>Neopterygii</taxon>
        <taxon>Teleostei</taxon>
        <taxon>Neoteleostei</taxon>
        <taxon>Acanthomorphata</taxon>
        <taxon>Carangaria</taxon>
        <taxon>Pleuronectiformes</taxon>
        <taxon>Pleuronectoidei</taxon>
        <taxon>Cynoglossidae</taxon>
        <taxon>Cynoglossinae</taxon>
        <taxon>Cynoglossus</taxon>
    </lineage>
</organism>
<keyword evidence="3" id="KW-0238">DNA-binding</keyword>
<dbReference type="GO" id="GO:0003700">
    <property type="term" value="F:DNA-binding transcription factor activity"/>
    <property type="evidence" value="ECO:0007669"/>
    <property type="project" value="InterPro"/>
</dbReference>
<comment type="subcellular location">
    <subcellularLocation>
        <location evidence="1">Nucleus</location>
    </subcellularLocation>
</comment>
<evidence type="ECO:0000256" key="3">
    <source>
        <dbReference type="ARBA" id="ARBA00023125"/>
    </source>
</evidence>
<dbReference type="Pfam" id="PF00447">
    <property type="entry name" value="HSF_DNA-bind"/>
    <property type="match status" value="1"/>
</dbReference>
<dbReference type="GO" id="GO:0005634">
    <property type="term" value="C:nucleus"/>
    <property type="evidence" value="ECO:0007669"/>
    <property type="project" value="UniProtKB-SubCell"/>
</dbReference>
<dbReference type="InterPro" id="IPR036388">
    <property type="entry name" value="WH-like_DNA-bd_sf"/>
</dbReference>
<dbReference type="InterPro" id="IPR000232">
    <property type="entry name" value="HSF_DNA-bd"/>
</dbReference>
<dbReference type="SMART" id="SM00415">
    <property type="entry name" value="HSF"/>
    <property type="match status" value="1"/>
</dbReference>
<dbReference type="STRING" id="244447.ENSCSEP00000016939"/>
<dbReference type="OMA" id="ISPINAH"/>
<evidence type="ECO:0000313" key="7">
    <source>
        <dbReference type="Ensembl" id="ENSCSEP00000016939.1"/>
    </source>
</evidence>
<dbReference type="InParanoid" id="A0A3P8VRL1"/>
<dbReference type="Proteomes" id="UP000265120">
    <property type="component" value="Chromosome 19"/>
</dbReference>
<reference evidence="7" key="3">
    <citation type="submission" date="2025-09" db="UniProtKB">
        <authorList>
            <consortium name="Ensembl"/>
        </authorList>
    </citation>
    <scope>IDENTIFICATION</scope>
</reference>
<evidence type="ECO:0000256" key="4">
    <source>
        <dbReference type="ARBA" id="ARBA00023242"/>
    </source>
</evidence>
<dbReference type="PANTHER" id="PTHR10015">
    <property type="entry name" value="HEAT SHOCK TRANSCRIPTION FACTOR"/>
    <property type="match status" value="1"/>
</dbReference>
<keyword evidence="4" id="KW-0539">Nucleus</keyword>
<reference evidence="7" key="2">
    <citation type="submission" date="2025-08" db="UniProtKB">
        <authorList>
            <consortium name="Ensembl"/>
        </authorList>
    </citation>
    <scope>IDENTIFICATION</scope>
</reference>
<dbReference type="AlphaFoldDB" id="A0A3P8VRL1"/>
<dbReference type="PANTHER" id="PTHR10015:SF336">
    <property type="entry name" value="HEAT SHOCK TRANSCRIPTION FACTOR, Y-LINKED"/>
    <property type="match status" value="1"/>
</dbReference>
<keyword evidence="8" id="KW-1185">Reference proteome</keyword>
<dbReference type="InterPro" id="IPR036390">
    <property type="entry name" value="WH_DNA-bd_sf"/>
</dbReference>
<evidence type="ECO:0000313" key="8">
    <source>
        <dbReference type="Proteomes" id="UP000265120"/>
    </source>
</evidence>
<evidence type="ECO:0000259" key="6">
    <source>
        <dbReference type="SMART" id="SM00415"/>
    </source>
</evidence>
<dbReference type="GeneTree" id="ENSGT00940000163549"/>
<evidence type="ECO:0000256" key="2">
    <source>
        <dbReference type="ARBA" id="ARBA00006403"/>
    </source>
</evidence>
<dbReference type="Gene3D" id="1.10.10.10">
    <property type="entry name" value="Winged helix-like DNA-binding domain superfamily/Winged helix DNA-binding domain"/>
    <property type="match status" value="1"/>
</dbReference>
<evidence type="ECO:0000256" key="1">
    <source>
        <dbReference type="ARBA" id="ARBA00004123"/>
    </source>
</evidence>
<protein>
    <recommendedName>
        <fullName evidence="6">HSF-type DNA-binding domain-containing protein</fullName>
    </recommendedName>
</protein>
<dbReference type="Ensembl" id="ENSCSET00000017152.1">
    <property type="protein sequence ID" value="ENSCSEP00000016939.1"/>
    <property type="gene ID" value="ENSCSEG00000010885.1"/>
</dbReference>
<proteinExistence type="inferred from homology"/>
<reference evidence="7 8" key="1">
    <citation type="journal article" date="2014" name="Nat. Genet.">
        <title>Whole-genome sequence of a flatfish provides insights into ZW sex chromosome evolution and adaptation to a benthic lifestyle.</title>
        <authorList>
            <person name="Chen S."/>
            <person name="Zhang G."/>
            <person name="Shao C."/>
            <person name="Huang Q."/>
            <person name="Liu G."/>
            <person name="Zhang P."/>
            <person name="Song W."/>
            <person name="An N."/>
            <person name="Chalopin D."/>
            <person name="Volff J.N."/>
            <person name="Hong Y."/>
            <person name="Li Q."/>
            <person name="Sha Z."/>
            <person name="Zhou H."/>
            <person name="Xie M."/>
            <person name="Yu Q."/>
            <person name="Liu Y."/>
            <person name="Xiang H."/>
            <person name="Wang N."/>
            <person name="Wu K."/>
            <person name="Yang C."/>
            <person name="Zhou Q."/>
            <person name="Liao X."/>
            <person name="Yang L."/>
            <person name="Hu Q."/>
            <person name="Zhang J."/>
            <person name="Meng L."/>
            <person name="Jin L."/>
            <person name="Tian Y."/>
            <person name="Lian J."/>
            <person name="Yang J."/>
            <person name="Miao G."/>
            <person name="Liu S."/>
            <person name="Liang Z."/>
            <person name="Yan F."/>
            <person name="Li Y."/>
            <person name="Sun B."/>
            <person name="Zhang H."/>
            <person name="Zhang J."/>
            <person name="Zhu Y."/>
            <person name="Du M."/>
            <person name="Zhao Y."/>
            <person name="Schartl M."/>
            <person name="Tang Q."/>
            <person name="Wang J."/>
        </authorList>
    </citation>
    <scope>NUCLEOTIDE SEQUENCE</scope>
</reference>
<evidence type="ECO:0000256" key="5">
    <source>
        <dbReference type="RuleBase" id="RU004020"/>
    </source>
</evidence>